<dbReference type="OrthoDB" id="31779at2759"/>
<dbReference type="VEuPathDB" id="AmoebaDB:EDI_250280"/>
<dbReference type="OMA" id="HIAMSIR"/>
<dbReference type="KEGG" id="edi:EDI_250280"/>
<evidence type="ECO:0000256" key="1">
    <source>
        <dbReference type="SAM" id="MobiDB-lite"/>
    </source>
</evidence>
<dbReference type="GeneID" id="5886078"/>
<dbReference type="EMBL" id="DS550574">
    <property type="protein sequence ID" value="EDR22680.1"/>
    <property type="molecule type" value="Genomic_DNA"/>
</dbReference>
<name>B0ES32_ENTDS</name>
<accession>B0ES32</accession>
<dbReference type="Proteomes" id="UP000008076">
    <property type="component" value="Unassembled WGS sequence"/>
</dbReference>
<reference evidence="3" key="1">
    <citation type="submission" date="2007-12" db="EMBL/GenBank/DDBJ databases">
        <title>Annotation of Entamoeba dispar SAW760.</title>
        <authorList>
            <person name="Lorenzi H."/>
            <person name="Inman J."/>
            <person name="Schobel S."/>
            <person name="Amedeo P."/>
            <person name="Caler E."/>
        </authorList>
    </citation>
    <scope>NUCLEOTIDE SEQUENCE [LARGE SCALE GENOMIC DNA]</scope>
    <source>
        <strain evidence="3">ATCC PRA-260 / SAW760</strain>
    </source>
</reference>
<dbReference type="RefSeq" id="XP_001740901.1">
    <property type="nucleotide sequence ID" value="XM_001740849.1"/>
</dbReference>
<evidence type="ECO:0000313" key="2">
    <source>
        <dbReference type="EMBL" id="EDR22680.1"/>
    </source>
</evidence>
<proteinExistence type="predicted"/>
<dbReference type="eggNOG" id="ENOG502RCBJ">
    <property type="taxonomic scope" value="Eukaryota"/>
</dbReference>
<dbReference type="AlphaFoldDB" id="B0ES32"/>
<sequence>MNPKNVSEVTVCQTYPVRIECNVADSEDDREMVIVPLILGEGNDWDKIDPEMFKIKDVNISINPYYQNSMVVNQSIEGYVSGDYPVYVQAFSGNTYNEGDATKMNELIFTGTYLSAGSNSTIRTNFKSKNIYKTVINSDDKTQAVNKEVISRGTVIDGSLLKNPNVVLQLGHIAMSIRKEDFQPKYISGKNDSTGTMLSSIEKRRKKIELLQEKEKEKHICKGKMQPKPEPEPEPSEDNKYVDSLVNGKLICNYQAFIRAEITIEYTRKPYGN</sequence>
<feature type="region of interest" description="Disordered" evidence="1">
    <location>
        <begin position="218"/>
        <end position="239"/>
    </location>
</feature>
<feature type="compositionally biased region" description="Basic and acidic residues" evidence="1">
    <location>
        <begin position="227"/>
        <end position="239"/>
    </location>
</feature>
<keyword evidence="3" id="KW-1185">Reference proteome</keyword>
<evidence type="ECO:0000313" key="3">
    <source>
        <dbReference type="Proteomes" id="UP000008076"/>
    </source>
</evidence>
<organism evidence="3">
    <name type="scientific">Entamoeba dispar (strain ATCC PRA-260 / SAW760)</name>
    <dbReference type="NCBI Taxonomy" id="370354"/>
    <lineage>
        <taxon>Eukaryota</taxon>
        <taxon>Amoebozoa</taxon>
        <taxon>Evosea</taxon>
        <taxon>Archamoebae</taxon>
        <taxon>Mastigamoebida</taxon>
        <taxon>Entamoebidae</taxon>
        <taxon>Entamoeba</taxon>
    </lineage>
</organism>
<gene>
    <name evidence="2" type="ORF">EDI_250280</name>
</gene>
<protein>
    <submittedName>
        <fullName evidence="2">Uncharacterized protein</fullName>
    </submittedName>
</protein>